<dbReference type="PROSITE" id="PS01081">
    <property type="entry name" value="HTH_TETR_1"/>
    <property type="match status" value="1"/>
</dbReference>
<dbReference type="Gene3D" id="1.10.357.10">
    <property type="entry name" value="Tetracycline Repressor, domain 2"/>
    <property type="match status" value="1"/>
</dbReference>
<accession>A0ABS4IUG5</accession>
<feature type="DNA-binding region" description="H-T-H motif" evidence="2">
    <location>
        <begin position="29"/>
        <end position="48"/>
    </location>
</feature>
<dbReference type="PRINTS" id="PR00455">
    <property type="entry name" value="HTHTETR"/>
</dbReference>
<evidence type="ECO:0000313" key="5">
    <source>
        <dbReference type="Proteomes" id="UP001519287"/>
    </source>
</evidence>
<gene>
    <name evidence="4" type="ORF">J2Z66_002826</name>
</gene>
<dbReference type="InterPro" id="IPR050624">
    <property type="entry name" value="HTH-type_Tx_Regulator"/>
</dbReference>
<feature type="domain" description="HTH tetR-type" evidence="3">
    <location>
        <begin position="6"/>
        <end position="66"/>
    </location>
</feature>
<keyword evidence="1 2" id="KW-0238">DNA-binding</keyword>
<dbReference type="SUPFAM" id="SSF46689">
    <property type="entry name" value="Homeodomain-like"/>
    <property type="match status" value="1"/>
</dbReference>
<sequence length="205" mass="23312">MQILKDEVRHNIVQAALSEFKREGYLTASMRQIAKSAGITSGNVYRYFKNKEELFDAIVGPVHEQYAAYMQEISQEIEHSRTRDAPEILSYFRKVEGTIVELFKSYSSELMILLNRSDGSKYEKVKPELVDLAFSILDKVIVIKKSGQARQLQEGITLARMLAATIVEGICLILRDNEEGDTLKRLIDQYMHVYSEGIAALLGQM</sequence>
<reference evidence="4 5" key="1">
    <citation type="submission" date="2021-03" db="EMBL/GenBank/DDBJ databases">
        <title>Genomic Encyclopedia of Type Strains, Phase IV (KMG-IV): sequencing the most valuable type-strain genomes for metagenomic binning, comparative biology and taxonomic classification.</title>
        <authorList>
            <person name="Goeker M."/>
        </authorList>
    </citation>
    <scope>NUCLEOTIDE SEQUENCE [LARGE SCALE GENOMIC DNA]</scope>
    <source>
        <strain evidence="4 5">DSM 26048</strain>
    </source>
</reference>
<dbReference type="EMBL" id="JAGGLB010000008">
    <property type="protein sequence ID" value="MBP1991219.1"/>
    <property type="molecule type" value="Genomic_DNA"/>
</dbReference>
<proteinExistence type="predicted"/>
<evidence type="ECO:0000259" key="3">
    <source>
        <dbReference type="PROSITE" id="PS50977"/>
    </source>
</evidence>
<comment type="caution">
    <text evidence="4">The sequence shown here is derived from an EMBL/GenBank/DDBJ whole genome shotgun (WGS) entry which is preliminary data.</text>
</comment>
<name>A0ABS4IUG5_9BACL</name>
<dbReference type="Proteomes" id="UP001519287">
    <property type="component" value="Unassembled WGS sequence"/>
</dbReference>
<dbReference type="Pfam" id="PF00440">
    <property type="entry name" value="TetR_N"/>
    <property type="match status" value="1"/>
</dbReference>
<dbReference type="PANTHER" id="PTHR43479">
    <property type="entry name" value="ACREF/ENVCD OPERON REPRESSOR-RELATED"/>
    <property type="match status" value="1"/>
</dbReference>
<dbReference type="PANTHER" id="PTHR43479:SF11">
    <property type="entry name" value="ACREF_ENVCD OPERON REPRESSOR-RELATED"/>
    <property type="match status" value="1"/>
</dbReference>
<dbReference type="InterPro" id="IPR023772">
    <property type="entry name" value="DNA-bd_HTH_TetR-type_CS"/>
</dbReference>
<evidence type="ECO:0000256" key="1">
    <source>
        <dbReference type="ARBA" id="ARBA00023125"/>
    </source>
</evidence>
<dbReference type="InterPro" id="IPR001647">
    <property type="entry name" value="HTH_TetR"/>
</dbReference>
<dbReference type="InterPro" id="IPR009057">
    <property type="entry name" value="Homeodomain-like_sf"/>
</dbReference>
<protein>
    <submittedName>
        <fullName evidence="4">AcrR family transcriptional regulator</fullName>
    </submittedName>
</protein>
<organism evidence="4 5">
    <name type="scientific">Paenibacillus eucommiae</name>
    <dbReference type="NCBI Taxonomy" id="1355755"/>
    <lineage>
        <taxon>Bacteria</taxon>
        <taxon>Bacillati</taxon>
        <taxon>Bacillota</taxon>
        <taxon>Bacilli</taxon>
        <taxon>Bacillales</taxon>
        <taxon>Paenibacillaceae</taxon>
        <taxon>Paenibacillus</taxon>
    </lineage>
</organism>
<evidence type="ECO:0000256" key="2">
    <source>
        <dbReference type="PROSITE-ProRule" id="PRU00335"/>
    </source>
</evidence>
<evidence type="ECO:0000313" key="4">
    <source>
        <dbReference type="EMBL" id="MBP1991219.1"/>
    </source>
</evidence>
<keyword evidence="5" id="KW-1185">Reference proteome</keyword>
<dbReference type="PROSITE" id="PS50977">
    <property type="entry name" value="HTH_TETR_2"/>
    <property type="match status" value="1"/>
</dbReference>
<dbReference type="RefSeq" id="WP_209971985.1">
    <property type="nucleotide sequence ID" value="NZ_JAGGLB010000008.1"/>
</dbReference>